<protein>
    <submittedName>
        <fullName evidence="6">LLM class flavin-dependent oxidoreductase</fullName>
        <ecNumber evidence="6">1.-.-.-</ecNumber>
    </submittedName>
</protein>
<dbReference type="GO" id="GO:0016491">
    <property type="term" value="F:oxidoreductase activity"/>
    <property type="evidence" value="ECO:0007669"/>
    <property type="project" value="UniProtKB-KW"/>
</dbReference>
<keyword evidence="2" id="KW-0288">FMN</keyword>
<keyword evidence="4" id="KW-0503">Monooxygenase</keyword>
<evidence type="ECO:0000256" key="3">
    <source>
        <dbReference type="ARBA" id="ARBA00023002"/>
    </source>
</evidence>
<evidence type="ECO:0000259" key="5">
    <source>
        <dbReference type="Pfam" id="PF00296"/>
    </source>
</evidence>
<feature type="domain" description="Luciferase-like" evidence="5">
    <location>
        <begin position="9"/>
        <end position="273"/>
    </location>
</feature>
<dbReference type="NCBIfam" id="TIGR03619">
    <property type="entry name" value="F420_Rv2161c"/>
    <property type="match status" value="1"/>
</dbReference>
<dbReference type="Proteomes" id="UP001596180">
    <property type="component" value="Unassembled WGS sequence"/>
</dbReference>
<keyword evidence="7" id="KW-1185">Reference proteome</keyword>
<dbReference type="InterPro" id="IPR011251">
    <property type="entry name" value="Luciferase-like_dom"/>
</dbReference>
<dbReference type="Gene3D" id="3.20.20.30">
    <property type="entry name" value="Luciferase-like domain"/>
    <property type="match status" value="1"/>
</dbReference>
<dbReference type="InterPro" id="IPR019921">
    <property type="entry name" value="Lucif-like_OxRdtase_Rv2161c"/>
</dbReference>
<dbReference type="EC" id="1.-.-.-" evidence="6"/>
<organism evidence="6 7">
    <name type="scientific">Streptomyces chlorus</name>
    <dbReference type="NCBI Taxonomy" id="887452"/>
    <lineage>
        <taxon>Bacteria</taxon>
        <taxon>Bacillati</taxon>
        <taxon>Actinomycetota</taxon>
        <taxon>Actinomycetes</taxon>
        <taxon>Kitasatosporales</taxon>
        <taxon>Streptomycetaceae</taxon>
        <taxon>Streptomyces</taxon>
    </lineage>
</organism>
<evidence type="ECO:0000313" key="7">
    <source>
        <dbReference type="Proteomes" id="UP001596180"/>
    </source>
</evidence>
<dbReference type="Pfam" id="PF00296">
    <property type="entry name" value="Bac_luciferase"/>
    <property type="match status" value="1"/>
</dbReference>
<keyword evidence="3 6" id="KW-0560">Oxidoreductase</keyword>
<dbReference type="InterPro" id="IPR050172">
    <property type="entry name" value="SsuD_RutA_monooxygenase"/>
</dbReference>
<evidence type="ECO:0000256" key="2">
    <source>
        <dbReference type="ARBA" id="ARBA00022643"/>
    </source>
</evidence>
<evidence type="ECO:0000313" key="6">
    <source>
        <dbReference type="EMBL" id="MFC5853653.1"/>
    </source>
</evidence>
<dbReference type="SUPFAM" id="SSF51679">
    <property type="entry name" value="Bacterial luciferase-like"/>
    <property type="match status" value="1"/>
</dbReference>
<reference evidence="7" key="1">
    <citation type="journal article" date="2019" name="Int. J. Syst. Evol. Microbiol.">
        <title>The Global Catalogue of Microorganisms (GCM) 10K type strain sequencing project: providing services to taxonomists for standard genome sequencing and annotation.</title>
        <authorList>
            <consortium name="The Broad Institute Genomics Platform"/>
            <consortium name="The Broad Institute Genome Sequencing Center for Infectious Disease"/>
            <person name="Wu L."/>
            <person name="Ma J."/>
        </authorList>
    </citation>
    <scope>NUCLEOTIDE SEQUENCE [LARGE SCALE GENOMIC DNA]</scope>
    <source>
        <strain evidence="7">JCM 10411</strain>
    </source>
</reference>
<evidence type="ECO:0000256" key="1">
    <source>
        <dbReference type="ARBA" id="ARBA00022630"/>
    </source>
</evidence>
<comment type="caution">
    <text evidence="6">The sequence shown here is derived from an EMBL/GenBank/DDBJ whole genome shotgun (WGS) entry which is preliminary data.</text>
</comment>
<dbReference type="InterPro" id="IPR036661">
    <property type="entry name" value="Luciferase-like_sf"/>
</dbReference>
<dbReference type="PANTHER" id="PTHR42847:SF4">
    <property type="entry name" value="ALKANESULFONATE MONOOXYGENASE-RELATED"/>
    <property type="match status" value="1"/>
</dbReference>
<dbReference type="RefSeq" id="WP_355897561.1">
    <property type="nucleotide sequence ID" value="NZ_JBHSOA010000037.1"/>
</dbReference>
<proteinExistence type="predicted"/>
<gene>
    <name evidence="6" type="ORF">ACFPZI_18115</name>
</gene>
<dbReference type="EMBL" id="JBHSOA010000037">
    <property type="protein sequence ID" value="MFC5853653.1"/>
    <property type="molecule type" value="Genomic_DNA"/>
</dbReference>
<name>A0ABW1E084_9ACTN</name>
<accession>A0ABW1E084</accession>
<sequence>MRIGLSISGLADTADEARHAEEAGFDFVGCGEHVFFHGPTPNAFVALAAAAGATNRVRLVTSIALAPVYPGALFAKLTTALDVVSGGRLDLGVGAGGEYPAEFAAVGVDVNERFRRLDETLALLRQLAPGEPVTFDGEFTALDGVALRPTPAQHGGPPVWMGGRGEGALRRAGRWADIWMPYLLDPPRVREGLAKVRAHAEAQGRTTRPPGGALLAWTAVDEDDAWARATGIAAVSATYAQDFSGLADRYLLLGSPERVLERLAQYARAGVEHVLFQIAASNPADRRRIIDTLTERVLPEAGRL</sequence>
<dbReference type="PANTHER" id="PTHR42847">
    <property type="entry name" value="ALKANESULFONATE MONOOXYGENASE"/>
    <property type="match status" value="1"/>
</dbReference>
<evidence type="ECO:0000256" key="4">
    <source>
        <dbReference type="ARBA" id="ARBA00023033"/>
    </source>
</evidence>
<keyword evidence="1" id="KW-0285">Flavoprotein</keyword>